<proteinExistence type="predicted"/>
<feature type="region of interest" description="Disordered" evidence="1">
    <location>
        <begin position="286"/>
        <end position="311"/>
    </location>
</feature>
<accession>A0A7D8A6I3</accession>
<protein>
    <submittedName>
        <fullName evidence="4">DUF559 domain-containing protein</fullName>
    </submittedName>
</protein>
<dbReference type="RefSeq" id="WP_182253999.1">
    <property type="nucleotide sequence ID" value="NZ_CP043732.1"/>
</dbReference>
<feature type="domain" description="AbiEi antitoxin N-terminal" evidence="3">
    <location>
        <begin position="10"/>
        <end position="49"/>
    </location>
</feature>
<dbReference type="Pfam" id="PF04480">
    <property type="entry name" value="DUF559"/>
    <property type="match status" value="1"/>
</dbReference>
<dbReference type="Proteomes" id="UP000515708">
    <property type="component" value="Chromosome"/>
</dbReference>
<evidence type="ECO:0000313" key="5">
    <source>
        <dbReference type="Proteomes" id="UP000515708"/>
    </source>
</evidence>
<evidence type="ECO:0000256" key="1">
    <source>
        <dbReference type="SAM" id="MobiDB-lite"/>
    </source>
</evidence>
<dbReference type="InterPro" id="IPR025159">
    <property type="entry name" value="AbiEi_N"/>
</dbReference>
<sequence>MLARSALNTRGPVARSADLRALGVRERELTRAVRAGEVIRLRQGVYALPDVPTTFRHATAHGGVPGCADAARMHGLWVLDGSADHVWMGDAGAPHGPCTMLTMAGEPPTCRMHWDEGVALIGELPPVHNVLLQMSQCGSEEAFFAAYESALRLAKISPAGIAWLWRHLPVRMRWLLDIARSDADSGLESLVRLRLHRLGISVRTQISIRGVGEVDILIGDRLLIECDGRENHEREQQRHKDLLRDAAAAALGYETLRFDYALIVHDWPRVEAAIVAKIEAGAHLRTPHPGIRRRSRQTTRSGRGVAARDAP</sequence>
<evidence type="ECO:0000313" key="4">
    <source>
        <dbReference type="EMBL" id="QMU96040.1"/>
    </source>
</evidence>
<feature type="domain" description="DUF559" evidence="2">
    <location>
        <begin position="214"/>
        <end position="278"/>
    </location>
</feature>
<dbReference type="SUPFAM" id="SSF52980">
    <property type="entry name" value="Restriction endonuclease-like"/>
    <property type="match status" value="1"/>
</dbReference>
<dbReference type="Gene3D" id="3.40.960.10">
    <property type="entry name" value="VSR Endonuclease"/>
    <property type="match status" value="1"/>
</dbReference>
<gene>
    <name evidence="4" type="ORF">FVO59_01620</name>
</gene>
<dbReference type="EMBL" id="CP043732">
    <property type="protein sequence ID" value="QMU96040.1"/>
    <property type="molecule type" value="Genomic_DNA"/>
</dbReference>
<reference evidence="4 5" key="1">
    <citation type="journal article" date="2020" name="Front. Microbiol.">
        <title>Design of Bacterial Strain-Specific qPCR Assays Using NGS Data and Publicly Available Resources and Its Application to Track Biocontrol Strains.</title>
        <authorList>
            <person name="Hernandez I."/>
            <person name="Sant C."/>
            <person name="Martinez R."/>
            <person name="Fernandez C."/>
        </authorList>
    </citation>
    <scope>NUCLEOTIDE SEQUENCE [LARGE SCALE GENOMIC DNA]</scope>
    <source>
        <strain evidence="4 5">B24</strain>
    </source>
</reference>
<dbReference type="InterPro" id="IPR007569">
    <property type="entry name" value="DUF559"/>
</dbReference>
<organism evidence="4 5">
    <name type="scientific">Microbacterium esteraromaticum</name>
    <dbReference type="NCBI Taxonomy" id="57043"/>
    <lineage>
        <taxon>Bacteria</taxon>
        <taxon>Bacillati</taxon>
        <taxon>Actinomycetota</taxon>
        <taxon>Actinomycetes</taxon>
        <taxon>Micrococcales</taxon>
        <taxon>Microbacteriaceae</taxon>
        <taxon>Microbacterium</taxon>
    </lineage>
</organism>
<name>A0A7D8A6I3_9MICO</name>
<dbReference type="Pfam" id="PF13338">
    <property type="entry name" value="AbiEi_4"/>
    <property type="match status" value="1"/>
</dbReference>
<dbReference type="AlphaFoldDB" id="A0A7D8A6I3"/>
<evidence type="ECO:0000259" key="2">
    <source>
        <dbReference type="Pfam" id="PF04480"/>
    </source>
</evidence>
<dbReference type="InterPro" id="IPR011335">
    <property type="entry name" value="Restrct_endonuc-II-like"/>
</dbReference>
<evidence type="ECO:0000259" key="3">
    <source>
        <dbReference type="Pfam" id="PF13338"/>
    </source>
</evidence>